<keyword evidence="1" id="KW-0812">Transmembrane</keyword>
<gene>
    <name evidence="2" type="ORF">NARC_50156</name>
</gene>
<keyword evidence="1" id="KW-1133">Transmembrane helix</keyword>
<name>A0A557SWI7_9ARCH</name>
<protein>
    <submittedName>
        <fullName evidence="2">CopD family protein</fullName>
    </submittedName>
</protein>
<dbReference type="EMBL" id="VOAH01000005">
    <property type="protein sequence ID" value="TVP40975.1"/>
    <property type="molecule type" value="Genomic_DNA"/>
</dbReference>
<dbReference type="InterPro" id="IPR015943">
    <property type="entry name" value="WD40/YVTN_repeat-like_dom_sf"/>
</dbReference>
<sequence>MYYYLPKILGVFLISSIMILGINYFLVHNGIPKLLEFLDVSATTNSSNSTSLTNVQQSTINNNTSSNSGNVNTDVIKTLSEEDKPLLCGDNVQNSNLYFNEFITPILCSQPVGLAVDKDNNIWIASGKSGNLLIFNTQTQKFDKIIKIPNWPEQKRNLGSMIWEMKFDRNGDLWFTDELSNSIWKYFVKDGKFENYRLLQEGGYPLSIAFDSDGNVWFTQVFGQRLGFLEPSKVINNTTEGISELDMSKEINFQTMGPISNGFGFTQNNETRYNSNSNVNETVWFSTAIFPVGGQVIKYDVPNGALTIHDVNHTHSVPFSIVEDENGLLWFNSHIANLFLSLDPNTGATKQYATSNPSKSGNLTTLPYVNTYKDGKVWFNEHYGNAIASYDPKNKTLVEYYIQSKNPLWVNSSNPLRFIFDNSGSIWFTEWTENKVGVIPKEKLDQTPITLSVSKDRMIIDSKNNTGDTIDIFIDKNSLNTTKFVNSTTDNVNGSSNDKGLIGPVNITMSVTSSISKEGKLTNLTNNFSQDSIPVEDLVSVSSTSPQIGSSIPYKIFLEVNPTEGEVTPGNYTLTITARYGDDIAVSKIVDLIIQ</sequence>
<keyword evidence="3" id="KW-1185">Reference proteome</keyword>
<comment type="caution">
    <text evidence="2">The sequence shown here is derived from an EMBL/GenBank/DDBJ whole genome shotgun (WGS) entry which is preliminary data.</text>
</comment>
<dbReference type="AlphaFoldDB" id="A0A557SWI7"/>
<dbReference type="PANTHER" id="PTHR40274:SF3">
    <property type="entry name" value="VIRGINIAMYCIN B LYASE"/>
    <property type="match status" value="1"/>
</dbReference>
<dbReference type="Gene3D" id="2.130.10.10">
    <property type="entry name" value="YVTN repeat-like/Quinoprotein amine dehydrogenase"/>
    <property type="match status" value="2"/>
</dbReference>
<dbReference type="InterPro" id="IPR011041">
    <property type="entry name" value="Quinoprot_gluc/sorb_DH_b-prop"/>
</dbReference>
<feature type="transmembrane region" description="Helical" evidence="1">
    <location>
        <begin position="7"/>
        <end position="27"/>
    </location>
</feature>
<evidence type="ECO:0000256" key="1">
    <source>
        <dbReference type="SAM" id="Phobius"/>
    </source>
</evidence>
<dbReference type="SUPFAM" id="SSF50952">
    <property type="entry name" value="Soluble quinoprotein glucose dehydrogenase"/>
    <property type="match status" value="1"/>
</dbReference>
<organism evidence="2 3">
    <name type="scientific">Candidatus Nitrosocosmicus arcticus</name>
    <dbReference type="NCBI Taxonomy" id="2035267"/>
    <lineage>
        <taxon>Archaea</taxon>
        <taxon>Nitrososphaerota</taxon>
        <taxon>Nitrososphaeria</taxon>
        <taxon>Nitrososphaerales</taxon>
        <taxon>Nitrososphaeraceae</taxon>
        <taxon>Candidatus Nitrosocosmicus</taxon>
    </lineage>
</organism>
<dbReference type="PANTHER" id="PTHR40274">
    <property type="entry name" value="VIRGINIAMYCIN B LYASE"/>
    <property type="match status" value="1"/>
</dbReference>
<evidence type="ECO:0000313" key="2">
    <source>
        <dbReference type="EMBL" id="TVP40975.1"/>
    </source>
</evidence>
<dbReference type="Proteomes" id="UP000315289">
    <property type="component" value="Unassembled WGS sequence"/>
</dbReference>
<reference evidence="2 3" key="1">
    <citation type="journal article" date="2019" name="Front. Microbiol.">
        <title>Ammonia Oxidation by the Arctic Terrestrial Thaumarchaeote Candidatus Nitrosocosmicus arcticus Is Stimulated by Increasing Temperatures.</title>
        <authorList>
            <person name="Alves R.J.E."/>
            <person name="Kerou M."/>
            <person name="Zappe A."/>
            <person name="Bittner R."/>
            <person name="Abby S.S."/>
            <person name="Schmidt H.A."/>
            <person name="Pfeifer K."/>
            <person name="Schleper C."/>
        </authorList>
    </citation>
    <scope>NUCLEOTIDE SEQUENCE [LARGE SCALE GENOMIC DNA]</scope>
    <source>
        <strain evidence="2 3">Kfb</strain>
    </source>
</reference>
<evidence type="ECO:0000313" key="3">
    <source>
        <dbReference type="Proteomes" id="UP000315289"/>
    </source>
</evidence>
<keyword evidence="1" id="KW-0472">Membrane</keyword>
<accession>A0A557SWI7</accession>
<proteinExistence type="predicted"/>
<dbReference type="InterPro" id="IPR051344">
    <property type="entry name" value="Vgb"/>
</dbReference>